<keyword evidence="5" id="KW-1185">Reference proteome</keyword>
<feature type="region of interest" description="Disordered" evidence="1">
    <location>
        <begin position="1"/>
        <end position="21"/>
    </location>
</feature>
<evidence type="ECO:0000259" key="3">
    <source>
        <dbReference type="Pfam" id="PF19029"/>
    </source>
</evidence>
<reference evidence="4 5" key="1">
    <citation type="submission" date="2019-03" db="EMBL/GenBank/DDBJ databases">
        <title>Ruegeria lutea sp. nov., a novel strain, isolated from marine sediment, the Masan Bay, South Korea.</title>
        <authorList>
            <person name="Kim J."/>
            <person name="Kim D.-Y."/>
            <person name="Lee S.-S."/>
        </authorList>
    </citation>
    <scope>NUCLEOTIDE SEQUENCE [LARGE SCALE GENOMIC DNA]</scope>
    <source>
        <strain evidence="4 5">318-1</strain>
    </source>
</reference>
<evidence type="ECO:0000313" key="5">
    <source>
        <dbReference type="Proteomes" id="UP000295301"/>
    </source>
</evidence>
<keyword evidence="2" id="KW-0812">Transmembrane</keyword>
<evidence type="ECO:0000256" key="1">
    <source>
        <dbReference type="SAM" id="MobiDB-lite"/>
    </source>
</evidence>
<proteinExistence type="predicted"/>
<keyword evidence="2" id="KW-0472">Membrane</keyword>
<comment type="caution">
    <text evidence="4">The sequence shown here is derived from an EMBL/GenBank/DDBJ whole genome shotgun (WGS) entry which is preliminary data.</text>
</comment>
<dbReference type="AlphaFoldDB" id="A0A4R5VFP5"/>
<feature type="domain" description="DUF883" evidence="3">
    <location>
        <begin position="102"/>
        <end position="126"/>
    </location>
</feature>
<feature type="compositionally biased region" description="Polar residues" evidence="1">
    <location>
        <begin position="1"/>
        <end position="19"/>
    </location>
</feature>
<feature type="transmembrane region" description="Helical" evidence="2">
    <location>
        <begin position="104"/>
        <end position="125"/>
    </location>
</feature>
<accession>A0A4R5VFP5</accession>
<dbReference type="OrthoDB" id="7862730at2"/>
<organism evidence="4 5">
    <name type="scientific">Antarcticimicrobium luteum</name>
    <dbReference type="NCBI Taxonomy" id="2547397"/>
    <lineage>
        <taxon>Bacteria</taxon>
        <taxon>Pseudomonadati</taxon>
        <taxon>Pseudomonadota</taxon>
        <taxon>Alphaproteobacteria</taxon>
        <taxon>Rhodobacterales</taxon>
        <taxon>Paracoccaceae</taxon>
        <taxon>Antarcticimicrobium</taxon>
    </lineage>
</organism>
<name>A0A4R5VFP5_9RHOB</name>
<evidence type="ECO:0000256" key="2">
    <source>
        <dbReference type="SAM" id="Phobius"/>
    </source>
</evidence>
<keyword evidence="2" id="KW-1133">Transmembrane helix</keyword>
<dbReference type="InterPro" id="IPR043605">
    <property type="entry name" value="DUF883_C"/>
</dbReference>
<evidence type="ECO:0000313" key="4">
    <source>
        <dbReference type="EMBL" id="TDK51447.1"/>
    </source>
</evidence>
<dbReference type="Pfam" id="PF19029">
    <property type="entry name" value="DUF883_C"/>
    <property type="match status" value="1"/>
</dbReference>
<dbReference type="EMBL" id="SMUV01000046">
    <property type="protein sequence ID" value="TDK51447.1"/>
    <property type="molecule type" value="Genomic_DNA"/>
</dbReference>
<dbReference type="Proteomes" id="UP000295301">
    <property type="component" value="Unassembled WGS sequence"/>
</dbReference>
<protein>
    <submittedName>
        <fullName evidence="4">DUF883 family protein</fullName>
    </submittedName>
</protein>
<sequence>MHTGRSRTAVQTAQHPNLEQTKEIKMSLGSKAKAQPTAATDIEAVSRQLASLREDMSRLTETVSAIAGRRGSRMAADIAEGFDEAKHYAESKGRTAEAQLEESVAAHPFMTIGLAAGAGFLVGALSRR</sequence>
<gene>
    <name evidence="4" type="ORF">E1832_03245</name>
</gene>